<dbReference type="InParanoid" id="A0A5F8A969"/>
<evidence type="ECO:0000313" key="2">
    <source>
        <dbReference type="Proteomes" id="UP000006718"/>
    </source>
</evidence>
<evidence type="ECO:0000313" key="1">
    <source>
        <dbReference type="Ensembl" id="ENSMMUP00000074482.1"/>
    </source>
</evidence>
<reference evidence="1" key="2">
    <citation type="submission" date="2019-01" db="EMBL/GenBank/DDBJ databases">
        <authorList>
            <person name="Graves T."/>
            <person name="Eichler E.E."/>
            <person name="Wilson R.K."/>
        </authorList>
    </citation>
    <scope>NUCLEOTIDE SEQUENCE [LARGE SCALE GENOMIC DNA]</scope>
    <source>
        <strain evidence="1">17573</strain>
    </source>
</reference>
<dbReference type="VEuPathDB" id="HostDB:ENSMMUG00000051078"/>
<organism evidence="1 2">
    <name type="scientific">Macaca mulatta</name>
    <name type="common">Rhesus macaque</name>
    <dbReference type="NCBI Taxonomy" id="9544"/>
    <lineage>
        <taxon>Eukaryota</taxon>
        <taxon>Metazoa</taxon>
        <taxon>Chordata</taxon>
        <taxon>Craniata</taxon>
        <taxon>Vertebrata</taxon>
        <taxon>Euteleostomi</taxon>
        <taxon>Mammalia</taxon>
        <taxon>Eutheria</taxon>
        <taxon>Euarchontoglires</taxon>
        <taxon>Primates</taxon>
        <taxon>Haplorrhini</taxon>
        <taxon>Catarrhini</taxon>
        <taxon>Cercopithecidae</taxon>
        <taxon>Cercopithecinae</taxon>
        <taxon>Macaca</taxon>
    </lineage>
</organism>
<dbReference type="PRINTS" id="PR02045">
    <property type="entry name" value="F138DOMAIN"/>
</dbReference>
<accession>A0A5F8A969</accession>
<reference evidence="1" key="3">
    <citation type="submission" date="2025-08" db="UniProtKB">
        <authorList>
            <consortium name="Ensembl"/>
        </authorList>
    </citation>
    <scope>IDENTIFICATION</scope>
    <source>
        <strain evidence="1">17573</strain>
    </source>
</reference>
<dbReference type="AlphaFoldDB" id="A0A5F8A969"/>
<keyword evidence="2" id="KW-1185">Reference proteome</keyword>
<protein>
    <submittedName>
        <fullName evidence="1">Uncharacterized protein</fullName>
    </submittedName>
</protein>
<name>A0A5F8A969_MACMU</name>
<proteinExistence type="predicted"/>
<dbReference type="GeneTree" id="ENSGT00940000163505"/>
<dbReference type="Proteomes" id="UP000006718">
    <property type="component" value="Chromosome 19"/>
</dbReference>
<dbReference type="PANTHER" id="PTHR12138">
    <property type="entry name" value="PRIMATE-EXPANDED PROTEIN FAMILY"/>
    <property type="match status" value="1"/>
</dbReference>
<dbReference type="PANTHER" id="PTHR12138:SF75">
    <property type="entry name" value="SECRETED PROTEIN"/>
    <property type="match status" value="1"/>
</dbReference>
<reference evidence="1" key="4">
    <citation type="submission" date="2025-09" db="UniProtKB">
        <authorList>
            <consortium name="Ensembl"/>
        </authorList>
    </citation>
    <scope>IDENTIFICATION</scope>
    <source>
        <strain evidence="1">17573</strain>
    </source>
</reference>
<reference evidence="2" key="1">
    <citation type="journal article" date="2007" name="Science">
        <title>Evolutionary and biomedical insights from the rhesus macaque genome.</title>
        <authorList>
            <person name="Gibbs R.A."/>
            <person name="Rogers J."/>
            <person name="Katze M.G."/>
            <person name="Bumgarner R."/>
            <person name="Weinstock G.M."/>
            <person name="Mardis E.R."/>
            <person name="Remington K.A."/>
            <person name="Strausberg R.L."/>
            <person name="Venter J.C."/>
            <person name="Wilson R.K."/>
            <person name="Batzer M.A."/>
            <person name="Bustamante C.D."/>
            <person name="Eichler E.E."/>
            <person name="Hahn M.W."/>
            <person name="Hardison R.C."/>
            <person name="Makova K.D."/>
            <person name="Miller W."/>
            <person name="Milosavljevic A."/>
            <person name="Palermo R.E."/>
            <person name="Siepel A."/>
            <person name="Sikela J.M."/>
            <person name="Attaway T."/>
            <person name="Bell S."/>
            <person name="Bernard K.E."/>
            <person name="Buhay C.J."/>
            <person name="Chandrabose M.N."/>
            <person name="Dao M."/>
            <person name="Davis C."/>
            <person name="Delehaunty K.D."/>
            <person name="Ding Y."/>
            <person name="Dinh H.H."/>
            <person name="Dugan-Rocha S."/>
            <person name="Fulton L.A."/>
            <person name="Gabisi R.A."/>
            <person name="Garner T.T."/>
            <person name="Godfrey J."/>
            <person name="Hawes A.C."/>
            <person name="Hernandez J."/>
            <person name="Hines S."/>
            <person name="Holder M."/>
            <person name="Hume J."/>
            <person name="Jhangiani S.N."/>
            <person name="Joshi V."/>
            <person name="Khan Z.M."/>
            <person name="Kirkness E.F."/>
            <person name="Cree A."/>
            <person name="Fowler R.G."/>
            <person name="Lee S."/>
            <person name="Lewis L.R."/>
            <person name="Li Z."/>
            <person name="Liu Y.-S."/>
            <person name="Moore S.M."/>
            <person name="Muzny D."/>
            <person name="Nazareth L.V."/>
            <person name="Ngo D.N."/>
            <person name="Okwuonu G.O."/>
            <person name="Pai G."/>
            <person name="Parker D."/>
            <person name="Paul H.A."/>
            <person name="Pfannkoch C."/>
            <person name="Pohl C.S."/>
            <person name="Rogers Y.-H.C."/>
            <person name="Ruiz S.J."/>
            <person name="Sabo A."/>
            <person name="Santibanez J."/>
            <person name="Schneider B.W."/>
            <person name="Smith S.M."/>
            <person name="Sodergren E."/>
            <person name="Svatek A.F."/>
            <person name="Utterback T.R."/>
            <person name="Vattathil S."/>
            <person name="Warren W."/>
            <person name="White C.S."/>
            <person name="Chinwalla A.T."/>
            <person name="Feng Y."/>
            <person name="Halpern A.L."/>
            <person name="Hillier L.W."/>
            <person name="Huang X."/>
            <person name="Minx P."/>
            <person name="Nelson J.O."/>
            <person name="Pepin K.H."/>
            <person name="Qin X."/>
            <person name="Sutton G.G."/>
            <person name="Venter E."/>
            <person name="Walenz B.P."/>
            <person name="Wallis J.W."/>
            <person name="Worley K.C."/>
            <person name="Yang S.-P."/>
            <person name="Jones S.M."/>
            <person name="Marra M.A."/>
            <person name="Rocchi M."/>
            <person name="Schein J.E."/>
            <person name="Baertsch R."/>
            <person name="Clarke L."/>
            <person name="Csuros M."/>
            <person name="Glasscock J."/>
            <person name="Harris R.A."/>
            <person name="Havlak P."/>
            <person name="Jackson A.R."/>
            <person name="Jiang H."/>
            <person name="Liu Y."/>
            <person name="Messina D.N."/>
            <person name="Shen Y."/>
            <person name="Song H.X.-Z."/>
            <person name="Wylie T."/>
            <person name="Zhang L."/>
            <person name="Birney E."/>
            <person name="Han K."/>
            <person name="Konkel M.K."/>
            <person name="Lee J."/>
            <person name="Smit A.F.A."/>
            <person name="Ullmer B."/>
            <person name="Wang H."/>
            <person name="Xing J."/>
            <person name="Burhans R."/>
            <person name="Cheng Z."/>
            <person name="Karro J.E."/>
            <person name="Ma J."/>
            <person name="Raney B."/>
            <person name="She X."/>
            <person name="Cox M.J."/>
            <person name="Demuth J.P."/>
            <person name="Dumas L.J."/>
            <person name="Han S.-G."/>
            <person name="Hopkins J."/>
            <person name="Karimpour-Fard A."/>
            <person name="Kim Y.H."/>
            <person name="Pollack J.R."/>
            <person name="Vinar T."/>
            <person name="Addo-Quaye C."/>
            <person name="Degenhardt J."/>
            <person name="Denby A."/>
            <person name="Hubisz M.J."/>
            <person name="Indap A."/>
            <person name="Kosiol C."/>
            <person name="Lahn B.T."/>
            <person name="Lawson H.A."/>
            <person name="Marklein A."/>
            <person name="Nielsen R."/>
            <person name="Vallender E.J."/>
            <person name="Clark A.G."/>
            <person name="Ferguson B."/>
            <person name="Hernandez R.D."/>
            <person name="Hirani K."/>
            <person name="Kehrer-Sawatzki H."/>
            <person name="Kolb J."/>
            <person name="Patil S."/>
            <person name="Pu L.-L."/>
            <person name="Ren Y."/>
            <person name="Smith D.G."/>
            <person name="Wheeler D.A."/>
            <person name="Schenck I."/>
            <person name="Ball E.V."/>
            <person name="Chen R."/>
            <person name="Cooper D.N."/>
            <person name="Giardine B."/>
            <person name="Hsu F."/>
            <person name="Kent W.J."/>
            <person name="Lesk A."/>
            <person name="Nelson D.L."/>
            <person name="O'brien W.E."/>
            <person name="Pruefer K."/>
            <person name="Stenson P.D."/>
            <person name="Wallace J.C."/>
            <person name="Ke H."/>
            <person name="Liu X.-M."/>
            <person name="Wang P."/>
            <person name="Xiang A.P."/>
            <person name="Yang F."/>
            <person name="Barber G.P."/>
            <person name="Haussler D."/>
            <person name="Karolchik D."/>
            <person name="Kern A.D."/>
            <person name="Kuhn R.M."/>
            <person name="Smith K.E."/>
            <person name="Zwieg A.S."/>
        </authorList>
    </citation>
    <scope>NUCLEOTIDE SEQUENCE [LARGE SCALE GENOMIC DNA]</scope>
    <source>
        <strain evidence="2">17573</strain>
    </source>
</reference>
<sequence>MTPESSIFFFLRQSLALSPRLECSGTAHCNLRLPGSSNSPASASQVAGTTGASHQARLIFCIFSRDGASPYFPGWSGTPDLRQSAFLGLPKCWGYWREPLHPAEPSILYNSDSQLGVTLPLRGPLTMFMEPVDCHFWRRSCYWYLWIEARGAAKHPTVSRTVRHNKELPRPTCQWCQG</sequence>
<dbReference type="Ensembl" id="ENSMMUT00000086055.1">
    <property type="protein sequence ID" value="ENSMMUP00000074482.1"/>
    <property type="gene ID" value="ENSMMUG00000051078.1"/>
</dbReference>